<proteinExistence type="predicted"/>
<dbReference type="EMBL" id="PPTO01000011">
    <property type="protein sequence ID" value="RDB57766.1"/>
    <property type="molecule type" value="Genomic_DNA"/>
</dbReference>
<gene>
    <name evidence="1" type="ORF">C1881_07220</name>
</gene>
<evidence type="ECO:0000313" key="1">
    <source>
        <dbReference type="EMBL" id="RDB57766.1"/>
    </source>
</evidence>
<name>A0A369LHR7_9ACTN</name>
<reference evidence="1 2" key="1">
    <citation type="journal article" date="2018" name="Elife">
        <title>Discovery and characterization of a prevalent human gut bacterial enzyme sufficient for the inactivation of a family of plant toxins.</title>
        <authorList>
            <person name="Koppel N."/>
            <person name="Bisanz J.E."/>
            <person name="Pandelia M.E."/>
            <person name="Turnbaugh P.J."/>
            <person name="Balskus E.P."/>
        </authorList>
    </citation>
    <scope>NUCLEOTIDE SEQUENCE [LARGE SCALE GENOMIC DNA]</scope>
    <source>
        <strain evidence="1 2">OB21 GAM31</strain>
    </source>
</reference>
<sequence length="98" mass="11058">MAKMIGGAFTAVAVELPPDAPTQCKPGTADILETWESQRKTPGKRGVIFYYPLNKRGETNRNLQTTYSYDLSFDDGIACFEKEGKRYRFRIESSAEAR</sequence>
<dbReference type="RefSeq" id="WP_114615857.1">
    <property type="nucleotide sequence ID" value="NZ_PPTO01000011.1"/>
</dbReference>
<protein>
    <submittedName>
        <fullName evidence="1">Uncharacterized protein</fullName>
    </submittedName>
</protein>
<organism evidence="1 2">
    <name type="scientific">Slackia isoflavoniconvertens</name>
    <dbReference type="NCBI Taxonomy" id="572010"/>
    <lineage>
        <taxon>Bacteria</taxon>
        <taxon>Bacillati</taxon>
        <taxon>Actinomycetota</taxon>
        <taxon>Coriobacteriia</taxon>
        <taxon>Eggerthellales</taxon>
        <taxon>Eggerthellaceae</taxon>
        <taxon>Slackia</taxon>
    </lineage>
</organism>
<dbReference type="Proteomes" id="UP000253975">
    <property type="component" value="Unassembled WGS sequence"/>
</dbReference>
<accession>A0A369LHR7</accession>
<comment type="caution">
    <text evidence="1">The sequence shown here is derived from an EMBL/GenBank/DDBJ whole genome shotgun (WGS) entry which is preliminary data.</text>
</comment>
<dbReference type="AlphaFoldDB" id="A0A369LHR7"/>
<evidence type="ECO:0000313" key="2">
    <source>
        <dbReference type="Proteomes" id="UP000253975"/>
    </source>
</evidence>